<evidence type="ECO:0000313" key="9">
    <source>
        <dbReference type="Proteomes" id="UP000187406"/>
    </source>
</evidence>
<evidence type="ECO:0000313" key="8">
    <source>
        <dbReference type="EMBL" id="GAV59268.1"/>
    </source>
</evidence>
<evidence type="ECO:0000256" key="5">
    <source>
        <dbReference type="SAM" id="MobiDB-lite"/>
    </source>
</evidence>
<dbReference type="GO" id="GO:0098542">
    <property type="term" value="P:defense response to other organism"/>
    <property type="evidence" value="ECO:0007669"/>
    <property type="project" value="InterPro"/>
</dbReference>
<dbReference type="STRING" id="3775.A0A1Q3AU58"/>
<dbReference type="Pfam" id="PF03168">
    <property type="entry name" value="LEA_2"/>
    <property type="match status" value="1"/>
</dbReference>
<accession>A0A1Q3AU58</accession>
<evidence type="ECO:0000256" key="6">
    <source>
        <dbReference type="SAM" id="Phobius"/>
    </source>
</evidence>
<evidence type="ECO:0000256" key="1">
    <source>
        <dbReference type="ARBA" id="ARBA00004167"/>
    </source>
</evidence>
<dbReference type="EMBL" id="BDDD01000105">
    <property type="protein sequence ID" value="GAV59268.1"/>
    <property type="molecule type" value="Genomic_DNA"/>
</dbReference>
<protein>
    <submittedName>
        <fullName evidence="8">LEA_2 domain-containing protein</fullName>
    </submittedName>
</protein>
<feature type="transmembrane region" description="Helical" evidence="6">
    <location>
        <begin position="89"/>
        <end position="115"/>
    </location>
</feature>
<keyword evidence="4 6" id="KW-0472">Membrane</keyword>
<dbReference type="OrthoDB" id="996955at2759"/>
<reference evidence="9" key="1">
    <citation type="submission" date="2016-04" db="EMBL/GenBank/DDBJ databases">
        <title>Cephalotus genome sequencing.</title>
        <authorList>
            <person name="Fukushima K."/>
            <person name="Hasebe M."/>
            <person name="Fang X."/>
        </authorList>
    </citation>
    <scope>NUCLEOTIDE SEQUENCE [LARGE SCALE GENOMIC DNA]</scope>
    <source>
        <strain evidence="9">cv. St1</strain>
    </source>
</reference>
<feature type="non-terminal residue" evidence="8">
    <location>
        <position position="1"/>
    </location>
</feature>
<dbReference type="InterPro" id="IPR044839">
    <property type="entry name" value="NDR1-like"/>
</dbReference>
<evidence type="ECO:0000256" key="4">
    <source>
        <dbReference type="ARBA" id="ARBA00023136"/>
    </source>
</evidence>
<keyword evidence="2 6" id="KW-0812">Transmembrane</keyword>
<evidence type="ECO:0000259" key="7">
    <source>
        <dbReference type="Pfam" id="PF03168"/>
    </source>
</evidence>
<dbReference type="PANTHER" id="PTHR31234:SF72">
    <property type="entry name" value="NDR1_HIN1-LIKE PROTEIN 6"/>
    <property type="match status" value="1"/>
</dbReference>
<organism evidence="8 9">
    <name type="scientific">Cephalotus follicularis</name>
    <name type="common">Albany pitcher plant</name>
    <dbReference type="NCBI Taxonomy" id="3775"/>
    <lineage>
        <taxon>Eukaryota</taxon>
        <taxon>Viridiplantae</taxon>
        <taxon>Streptophyta</taxon>
        <taxon>Embryophyta</taxon>
        <taxon>Tracheophyta</taxon>
        <taxon>Spermatophyta</taxon>
        <taxon>Magnoliopsida</taxon>
        <taxon>eudicotyledons</taxon>
        <taxon>Gunneridae</taxon>
        <taxon>Pentapetalae</taxon>
        <taxon>rosids</taxon>
        <taxon>fabids</taxon>
        <taxon>Oxalidales</taxon>
        <taxon>Cephalotaceae</taxon>
        <taxon>Cephalotus</taxon>
    </lineage>
</organism>
<comment type="caution">
    <text evidence="8">The sequence shown here is derived from an EMBL/GenBank/DDBJ whole genome shotgun (WGS) entry which is preliminary data.</text>
</comment>
<name>A0A1Q3AU58_CEPFO</name>
<proteinExistence type="predicted"/>
<dbReference type="PANTHER" id="PTHR31234">
    <property type="entry name" value="LATE EMBRYOGENESIS ABUNDANT (LEA) HYDROXYPROLINE-RICH GLYCOPROTEIN FAMILY"/>
    <property type="match status" value="1"/>
</dbReference>
<feature type="domain" description="Late embryogenesis abundant protein LEA-2 subgroup" evidence="7">
    <location>
        <begin position="143"/>
        <end position="246"/>
    </location>
</feature>
<dbReference type="AlphaFoldDB" id="A0A1Q3AU58"/>
<keyword evidence="3 6" id="KW-1133">Transmembrane helix</keyword>
<sequence length="270" mass="30252">TTIPLLSTAPHLQMEERVPLNTISPGPDHDDDNLRDLGNPDPEAQILPGTFVVQVPKDQIYRIPPPENALILERRQNPEKKKRDPYRSCCLYCCIVISIIVLGLGLTACISLIFLTPKDPNFNLERILANNQTSYKHPEYDITLKAENPNKLSGVLYKQNGVASLSFRQQGIATGSYPTFYQERKSSNDVSIVLKGSNIMLPNEIDESIKTQNRNLHVSMLLKITVPVKMKTGFFNAGKIKIVVTCDFMVDNLAKGSNVLSQQCQTERQE</sequence>
<gene>
    <name evidence="8" type="ORF">CFOL_v3_02799</name>
</gene>
<keyword evidence="9" id="KW-1185">Reference proteome</keyword>
<dbReference type="InterPro" id="IPR004864">
    <property type="entry name" value="LEA_2"/>
</dbReference>
<dbReference type="Proteomes" id="UP000187406">
    <property type="component" value="Unassembled WGS sequence"/>
</dbReference>
<comment type="subcellular location">
    <subcellularLocation>
        <location evidence="1">Membrane</location>
        <topology evidence="1">Single-pass membrane protein</topology>
    </subcellularLocation>
</comment>
<evidence type="ECO:0000256" key="3">
    <source>
        <dbReference type="ARBA" id="ARBA00022989"/>
    </source>
</evidence>
<feature type="region of interest" description="Disordered" evidence="5">
    <location>
        <begin position="20"/>
        <end position="40"/>
    </location>
</feature>
<dbReference type="GO" id="GO:0005886">
    <property type="term" value="C:plasma membrane"/>
    <property type="evidence" value="ECO:0007669"/>
    <property type="project" value="TreeGrafter"/>
</dbReference>
<dbReference type="InParanoid" id="A0A1Q3AU58"/>
<evidence type="ECO:0000256" key="2">
    <source>
        <dbReference type="ARBA" id="ARBA00022692"/>
    </source>
</evidence>